<organism evidence="3 4">
    <name type="scientific">Roseiconus lacunae</name>
    <dbReference type="NCBI Taxonomy" id="2605694"/>
    <lineage>
        <taxon>Bacteria</taxon>
        <taxon>Pseudomonadati</taxon>
        <taxon>Planctomycetota</taxon>
        <taxon>Planctomycetia</taxon>
        <taxon>Pirellulales</taxon>
        <taxon>Pirellulaceae</taxon>
        <taxon>Roseiconus</taxon>
    </lineage>
</organism>
<feature type="domain" description="DUF1559" evidence="2">
    <location>
        <begin position="50"/>
        <end position="379"/>
    </location>
</feature>
<reference evidence="3 4" key="1">
    <citation type="submission" date="2023-06" db="EMBL/GenBank/DDBJ databases">
        <title>Roseiconus lacunae JC819 isolated from Gulf of Mannar region, Tamil Nadu.</title>
        <authorList>
            <person name="Pk S."/>
            <person name="Ch S."/>
            <person name="Ch V.R."/>
        </authorList>
    </citation>
    <scope>NUCLEOTIDE SEQUENCE [LARGE SCALE GENOMIC DNA]</scope>
    <source>
        <strain evidence="3 4">JC819</strain>
    </source>
</reference>
<keyword evidence="4" id="KW-1185">Reference proteome</keyword>
<dbReference type="InterPro" id="IPR011453">
    <property type="entry name" value="DUF1559"/>
</dbReference>
<dbReference type="SUPFAM" id="SSF54523">
    <property type="entry name" value="Pili subunits"/>
    <property type="match status" value="1"/>
</dbReference>
<dbReference type="EMBL" id="JASZZN010000002">
    <property type="protein sequence ID" value="MDM4014377.1"/>
    <property type="molecule type" value="Genomic_DNA"/>
</dbReference>
<dbReference type="InterPro" id="IPR027558">
    <property type="entry name" value="Pre_pil_HX9DG_C"/>
</dbReference>
<dbReference type="Proteomes" id="UP001239462">
    <property type="component" value="Unassembled WGS sequence"/>
</dbReference>
<dbReference type="Pfam" id="PF07596">
    <property type="entry name" value="SBP_bac_10"/>
    <property type="match status" value="1"/>
</dbReference>
<dbReference type="InterPro" id="IPR012902">
    <property type="entry name" value="N_methyl_site"/>
</dbReference>
<sequence length="423" mass="45573">MHQSQPAFLASVFQRGRRWGSHRQAFTLVELLVVIAIIGILVGLLLPAVQAAREAARRMSCSNNFKQLGLAIHNYHSAYKKLPIYKGGTWSNGSDGSDNRDNRMDLSIWVGITPFFEQQGLWDQISNPNTKIYDADARRSPPWPPMGPPTSQANYPPWRTEIPTMRCPSDPGGGLPAFGRTNYAACLGDSAWMMDQGHFEQSGGILAQPMSATVAVEANASCRGPFVARRTMRFRDVLDGLSNTVFAGEIATDLGDRDKRTIASIQRDSVEIRDEPDHCQHENLIDPERPSFWSDGTYGVAPTLAPFDAGRGYRWASGGTSFSAMNTILPPNKEICLGGGASGDASSMGVAPASSRHIGGIHVMMGDGSITFVTDSIEAGDVHHANVWSGGTGPSSVGSSSPYGLWGALGTRASREVISESFN</sequence>
<dbReference type="NCBIfam" id="TIGR04294">
    <property type="entry name" value="pre_pil_HX9DG"/>
    <property type="match status" value="1"/>
</dbReference>
<dbReference type="NCBIfam" id="TIGR02532">
    <property type="entry name" value="IV_pilin_GFxxxE"/>
    <property type="match status" value="1"/>
</dbReference>
<keyword evidence="1" id="KW-0812">Transmembrane</keyword>
<gene>
    <name evidence="3" type="ORF">QTN89_02965</name>
</gene>
<protein>
    <submittedName>
        <fullName evidence="3">DUF1559 domain-containing protein</fullName>
    </submittedName>
</protein>
<dbReference type="RefSeq" id="WP_289162143.1">
    <property type="nucleotide sequence ID" value="NZ_JASZZN010000002.1"/>
</dbReference>
<keyword evidence="1" id="KW-1133">Transmembrane helix</keyword>
<keyword evidence="1" id="KW-0472">Membrane</keyword>
<evidence type="ECO:0000313" key="4">
    <source>
        <dbReference type="Proteomes" id="UP001239462"/>
    </source>
</evidence>
<dbReference type="Pfam" id="PF07963">
    <property type="entry name" value="N_methyl"/>
    <property type="match status" value="1"/>
</dbReference>
<evidence type="ECO:0000259" key="2">
    <source>
        <dbReference type="Pfam" id="PF07596"/>
    </source>
</evidence>
<proteinExistence type="predicted"/>
<accession>A0ABT7PD07</accession>
<dbReference type="PANTHER" id="PTHR30093:SF2">
    <property type="entry name" value="TYPE II SECRETION SYSTEM PROTEIN H"/>
    <property type="match status" value="1"/>
</dbReference>
<name>A0ABT7PD07_9BACT</name>
<evidence type="ECO:0000256" key="1">
    <source>
        <dbReference type="SAM" id="Phobius"/>
    </source>
</evidence>
<dbReference type="InterPro" id="IPR045584">
    <property type="entry name" value="Pilin-like"/>
</dbReference>
<evidence type="ECO:0000313" key="3">
    <source>
        <dbReference type="EMBL" id="MDM4014377.1"/>
    </source>
</evidence>
<feature type="transmembrane region" description="Helical" evidence="1">
    <location>
        <begin position="25"/>
        <end position="49"/>
    </location>
</feature>
<comment type="caution">
    <text evidence="3">The sequence shown here is derived from an EMBL/GenBank/DDBJ whole genome shotgun (WGS) entry which is preliminary data.</text>
</comment>
<dbReference type="PANTHER" id="PTHR30093">
    <property type="entry name" value="GENERAL SECRETION PATHWAY PROTEIN G"/>
    <property type="match status" value="1"/>
</dbReference>
<dbReference type="Gene3D" id="3.30.700.10">
    <property type="entry name" value="Glycoprotein, Type 4 Pilin"/>
    <property type="match status" value="1"/>
</dbReference>